<organism evidence="6 7">
    <name type="scientific">Renibacterium salmoninarum (strain ATCC 33209 / DSM 20767 / JCM 11484 / NBRC 15589 / NCIMB 2235)</name>
    <dbReference type="NCBI Taxonomy" id="288705"/>
    <lineage>
        <taxon>Bacteria</taxon>
        <taxon>Bacillati</taxon>
        <taxon>Actinomycetota</taxon>
        <taxon>Actinomycetes</taxon>
        <taxon>Micrococcales</taxon>
        <taxon>Micrococcaceae</taxon>
        <taxon>Renibacterium</taxon>
    </lineage>
</organism>
<dbReference type="SUPFAM" id="SSF51569">
    <property type="entry name" value="Aldolase"/>
    <property type="match status" value="1"/>
</dbReference>
<evidence type="ECO:0000313" key="7">
    <source>
        <dbReference type="Proteomes" id="UP000002007"/>
    </source>
</evidence>
<feature type="active site" description="Schiff-base intermediate with substrate" evidence="4">
    <location>
        <position position="159"/>
    </location>
</feature>
<sequence>MFSGLCGFPITPVRAQEIDHPTLGLLVSRIVSSGASSLGILGSTGGYAYLSRQERTEIIRTAAEFAVGTPILAGIGALTTDEVLRLADDAQGAGPAGVLLAPLGYHKLTPDEVFGLYQDVTGELSVPLCVYDNPATTGFSFSDDLYARIAELPRVAAIKIPPVPLDRDTARHRINQLREGLPEQLALGISGDASASVALSVGCQSWFSVVGGLLPKTAMNILTAAQNGDFQSSRALSKQLDPLWDLFRRYGSFRVISAAAEVMGLVGDSFMPRPLLGLDSAARQEVAQALLPFSSFDSV</sequence>
<dbReference type="EMBL" id="CP000910">
    <property type="protein sequence ID" value="ABY23292.1"/>
    <property type="molecule type" value="Genomic_DNA"/>
</dbReference>
<dbReference type="PIRSF" id="PIRSF001365">
    <property type="entry name" value="DHDPS"/>
    <property type="match status" value="1"/>
</dbReference>
<dbReference type="Proteomes" id="UP000002007">
    <property type="component" value="Chromosome"/>
</dbReference>
<dbReference type="AlphaFoldDB" id="A9WP00"/>
<dbReference type="InterPro" id="IPR002220">
    <property type="entry name" value="DapA-like"/>
</dbReference>
<evidence type="ECO:0000256" key="4">
    <source>
        <dbReference type="PIRSR" id="PIRSR001365-1"/>
    </source>
</evidence>
<evidence type="ECO:0000256" key="1">
    <source>
        <dbReference type="ARBA" id="ARBA00007592"/>
    </source>
</evidence>
<dbReference type="PANTHER" id="PTHR12128:SF66">
    <property type="entry name" value="4-HYDROXY-2-OXOGLUTARATE ALDOLASE, MITOCHONDRIAL"/>
    <property type="match status" value="1"/>
</dbReference>
<keyword evidence="7" id="KW-1185">Reference proteome</keyword>
<dbReference type="GO" id="GO:0005829">
    <property type="term" value="C:cytosol"/>
    <property type="evidence" value="ECO:0007669"/>
    <property type="project" value="TreeGrafter"/>
</dbReference>
<dbReference type="PANTHER" id="PTHR12128">
    <property type="entry name" value="DIHYDRODIPICOLINATE SYNTHASE"/>
    <property type="match status" value="1"/>
</dbReference>
<dbReference type="SMART" id="SM01130">
    <property type="entry name" value="DHDPS"/>
    <property type="match status" value="1"/>
</dbReference>
<gene>
    <name evidence="6" type="ordered locus">RSal33209_1556</name>
</gene>
<name>A9WP00_RENSM</name>
<evidence type="ECO:0000256" key="2">
    <source>
        <dbReference type="ARBA" id="ARBA00023239"/>
    </source>
</evidence>
<dbReference type="Gene3D" id="3.20.20.70">
    <property type="entry name" value="Aldolase class I"/>
    <property type="match status" value="1"/>
</dbReference>
<evidence type="ECO:0000313" key="6">
    <source>
        <dbReference type="EMBL" id="ABY23292.1"/>
    </source>
</evidence>
<evidence type="ECO:0000256" key="5">
    <source>
        <dbReference type="PIRSR" id="PIRSR001365-2"/>
    </source>
</evidence>
<proteinExistence type="inferred from homology"/>
<accession>A9WP00</accession>
<protein>
    <submittedName>
        <fullName evidence="6">Dihydrodipicolinate synthase</fullName>
        <ecNumber evidence="6">4.3.3.7</ecNumber>
    </submittedName>
</protein>
<feature type="binding site" evidence="5">
    <location>
        <position position="44"/>
    </location>
    <ligand>
        <name>pyruvate</name>
        <dbReference type="ChEBI" id="CHEBI:15361"/>
    </ligand>
</feature>
<dbReference type="CDD" id="cd00408">
    <property type="entry name" value="DHDPS-like"/>
    <property type="match status" value="1"/>
</dbReference>
<dbReference type="GO" id="GO:0008840">
    <property type="term" value="F:4-hydroxy-tetrahydrodipicolinate synthase activity"/>
    <property type="evidence" value="ECO:0007669"/>
    <property type="project" value="UniProtKB-EC"/>
</dbReference>
<dbReference type="eggNOG" id="COG0329">
    <property type="taxonomic scope" value="Bacteria"/>
</dbReference>
<dbReference type="RefSeq" id="WP_012244969.1">
    <property type="nucleotide sequence ID" value="NC_010168.1"/>
</dbReference>
<dbReference type="KEGG" id="rsa:RSal33209_1556"/>
<dbReference type="HOGENOM" id="CLU_049343_5_0_11"/>
<keyword evidence="2 3" id="KW-0456">Lyase</keyword>
<dbReference type="Pfam" id="PF00701">
    <property type="entry name" value="DHDPS"/>
    <property type="match status" value="1"/>
</dbReference>
<dbReference type="PRINTS" id="PR00146">
    <property type="entry name" value="DHPICSNTHASE"/>
</dbReference>
<comment type="similarity">
    <text evidence="1 3">Belongs to the DapA family.</text>
</comment>
<dbReference type="EC" id="4.3.3.7" evidence="6"/>
<dbReference type="InterPro" id="IPR013785">
    <property type="entry name" value="Aldolase_TIM"/>
</dbReference>
<feature type="active site" description="Proton donor/acceptor" evidence="4">
    <location>
        <position position="131"/>
    </location>
</feature>
<dbReference type="STRING" id="288705.RSal33209_1556"/>
<evidence type="ECO:0000256" key="3">
    <source>
        <dbReference type="PIRNR" id="PIRNR001365"/>
    </source>
</evidence>
<reference evidence="7" key="1">
    <citation type="journal article" date="2008" name="J. Bacteriol.">
        <title>Genome sequence of the fish pathogen Renibacterium salmoninarum suggests reductive evolution away from an environmental Arthrobacter ancestor.</title>
        <authorList>
            <person name="Wiens G.D."/>
            <person name="Rockey D.D."/>
            <person name="Wu Z."/>
            <person name="Chang J."/>
            <person name="Levy R."/>
            <person name="Crane S."/>
            <person name="Chen D.S."/>
            <person name="Capri G.R."/>
            <person name="Burnett J.R."/>
            <person name="Sudheesh P.S."/>
            <person name="Schipma M.J."/>
            <person name="Burd H."/>
            <person name="Bhattacharyya A."/>
            <person name="Rhodes L.D."/>
            <person name="Kaul R."/>
            <person name="Strom M.S."/>
        </authorList>
    </citation>
    <scope>NUCLEOTIDE SEQUENCE [LARGE SCALE GENOMIC DNA]</scope>
    <source>
        <strain evidence="7">ATCC 33209 / DSM 20767 / JCM 11484 / NBRC 15589 / NCIMB 2235</strain>
    </source>
</reference>